<evidence type="ECO:0000313" key="2">
    <source>
        <dbReference type="EMBL" id="SUA31547.1"/>
    </source>
</evidence>
<accession>A0A378WCN1</accession>
<dbReference type="EMBL" id="UGQY01000006">
    <property type="protein sequence ID" value="SUA31547.1"/>
    <property type="molecule type" value="Genomic_DNA"/>
</dbReference>
<organism evidence="2 3">
    <name type="scientific">Mycolicibacterium fortuitum</name>
    <name type="common">Mycobacterium fortuitum</name>
    <dbReference type="NCBI Taxonomy" id="1766"/>
    <lineage>
        <taxon>Bacteria</taxon>
        <taxon>Bacillati</taxon>
        <taxon>Actinomycetota</taxon>
        <taxon>Actinomycetes</taxon>
        <taxon>Mycobacteriales</taxon>
        <taxon>Mycobacteriaceae</taxon>
        <taxon>Mycolicibacterium</taxon>
    </lineage>
</organism>
<keyword evidence="1 2" id="KW-0812">Transmembrane</keyword>
<sequence length="127" mass="14455">MSQSAGQYAQHQSWPAAAGSQQYPPPAEPIFQVTAMTHIGALIFWFNQRRTVTGTFDQCDAALRSAQTQNLLLGWWSFLSILIMNWNALALNMSARSKLKQEAEQAQAYAQWWHQHYGQTRSTRTQP</sequence>
<dbReference type="AlphaFoldDB" id="A0A378WCN1"/>
<keyword evidence="1" id="KW-1133">Transmembrane helix</keyword>
<feature type="transmembrane region" description="Helical" evidence="1">
    <location>
        <begin position="73"/>
        <end position="91"/>
    </location>
</feature>
<reference evidence="2 3" key="1">
    <citation type="submission" date="2018-06" db="EMBL/GenBank/DDBJ databases">
        <authorList>
            <consortium name="Pathogen Informatics"/>
            <person name="Doyle S."/>
        </authorList>
    </citation>
    <scope>NUCLEOTIDE SEQUENCE [LARGE SCALE GENOMIC DNA]</scope>
    <source>
        <strain evidence="2 3">NCTC1542</strain>
    </source>
</reference>
<name>A0A378WCN1_MYCFO</name>
<keyword evidence="1" id="KW-0472">Membrane</keyword>
<protein>
    <submittedName>
        <fullName evidence="2">Transmembrane protein</fullName>
    </submittedName>
</protein>
<dbReference type="Proteomes" id="UP000255389">
    <property type="component" value="Unassembled WGS sequence"/>
</dbReference>
<proteinExistence type="predicted"/>
<gene>
    <name evidence="2" type="ORF">NCTC1542_06902</name>
</gene>
<evidence type="ECO:0000256" key="1">
    <source>
        <dbReference type="SAM" id="Phobius"/>
    </source>
</evidence>
<evidence type="ECO:0000313" key="3">
    <source>
        <dbReference type="Proteomes" id="UP000255389"/>
    </source>
</evidence>